<evidence type="ECO:0000313" key="1">
    <source>
        <dbReference type="EMBL" id="KTD00701.1"/>
    </source>
</evidence>
<dbReference type="Proteomes" id="UP000054785">
    <property type="component" value="Unassembled WGS sequence"/>
</dbReference>
<keyword evidence="1" id="KW-0472">Membrane</keyword>
<dbReference type="OrthoDB" id="5639325at2"/>
<dbReference type="PATRIC" id="fig|45065.4.peg.1037"/>
<keyword evidence="2" id="KW-1185">Reference proteome</keyword>
<proteinExistence type="predicted"/>
<dbReference type="EMBL" id="LNYC01000032">
    <property type="protein sequence ID" value="KTD00701.1"/>
    <property type="molecule type" value="Genomic_DNA"/>
</dbReference>
<name>A0A0W0TZ50_9GAMM</name>
<protein>
    <submittedName>
        <fullName evidence="1">Transmembrane protein</fullName>
    </submittedName>
</protein>
<accession>A0A0W0TZ50</accession>
<dbReference type="AlphaFoldDB" id="A0A0W0TZ50"/>
<evidence type="ECO:0000313" key="2">
    <source>
        <dbReference type="Proteomes" id="UP000054785"/>
    </source>
</evidence>
<comment type="caution">
    <text evidence="1">The sequence shown here is derived from an EMBL/GenBank/DDBJ whole genome shotgun (WGS) entry which is preliminary data.</text>
</comment>
<organism evidence="1 2">
    <name type="scientific">Legionella geestiana</name>
    <dbReference type="NCBI Taxonomy" id="45065"/>
    <lineage>
        <taxon>Bacteria</taxon>
        <taxon>Pseudomonadati</taxon>
        <taxon>Pseudomonadota</taxon>
        <taxon>Gammaproteobacteria</taxon>
        <taxon>Legionellales</taxon>
        <taxon>Legionellaceae</taxon>
        <taxon>Legionella</taxon>
    </lineage>
</organism>
<keyword evidence="1" id="KW-0812">Transmembrane</keyword>
<dbReference type="RefSeq" id="WP_028386355.1">
    <property type="nucleotide sequence ID" value="NZ_CAAAHN010000014.1"/>
</dbReference>
<sequence>MHTHPEKGNGLFITSMFSMVLCIGLLLLSLYIIPYLFWAWPYGVPSMVVFLREWFAENYQLTDNGSAWAVLLSFLVPGMFAGLLTWYASSRFEHLELLDDLEPEEEEKPKRDESTAESAGLGMQILFFIVLIFLGTWLVEQFISATLS</sequence>
<dbReference type="STRING" id="45065.Lgee_0965"/>
<reference evidence="1 2" key="1">
    <citation type="submission" date="2015-11" db="EMBL/GenBank/DDBJ databases">
        <title>Genomic analysis of 38 Legionella species identifies large and diverse effector repertoires.</title>
        <authorList>
            <person name="Burstein D."/>
            <person name="Amaro F."/>
            <person name="Zusman T."/>
            <person name="Lifshitz Z."/>
            <person name="Cohen O."/>
            <person name="Gilbert J.A."/>
            <person name="Pupko T."/>
            <person name="Shuman H.A."/>
            <person name="Segal G."/>
        </authorList>
    </citation>
    <scope>NUCLEOTIDE SEQUENCE [LARGE SCALE GENOMIC DNA]</scope>
    <source>
        <strain evidence="1 2">ATCC 49504</strain>
    </source>
</reference>
<gene>
    <name evidence="1" type="ORF">Lgee_0965</name>
</gene>